<dbReference type="PANTHER" id="PTHR48107:SF7">
    <property type="entry name" value="RE15974P"/>
    <property type="match status" value="1"/>
</dbReference>
<name>A0A4P9WRC2_9FUNG</name>
<evidence type="ECO:0000313" key="3">
    <source>
        <dbReference type="EMBL" id="RKO93446.1"/>
    </source>
</evidence>
<dbReference type="PRINTS" id="PR00081">
    <property type="entry name" value="GDHRDH"/>
</dbReference>
<evidence type="ECO:0000313" key="4">
    <source>
        <dbReference type="Proteomes" id="UP000269721"/>
    </source>
</evidence>
<keyword evidence="4" id="KW-1185">Reference proteome</keyword>
<dbReference type="InterPro" id="IPR036291">
    <property type="entry name" value="NAD(P)-bd_dom_sf"/>
</dbReference>
<dbReference type="EMBL" id="KZ994239">
    <property type="protein sequence ID" value="RKO93446.1"/>
    <property type="molecule type" value="Genomic_DNA"/>
</dbReference>
<evidence type="ECO:0000256" key="1">
    <source>
        <dbReference type="ARBA" id="ARBA00006484"/>
    </source>
</evidence>
<dbReference type="OrthoDB" id="15140at2759"/>
<comment type="similarity">
    <text evidence="1">Belongs to the short-chain dehydrogenases/reductases (SDR) family.</text>
</comment>
<dbReference type="GO" id="GO:0016614">
    <property type="term" value="F:oxidoreductase activity, acting on CH-OH group of donors"/>
    <property type="evidence" value="ECO:0007669"/>
    <property type="project" value="UniProtKB-ARBA"/>
</dbReference>
<dbReference type="InterPro" id="IPR002347">
    <property type="entry name" value="SDR_fam"/>
</dbReference>
<dbReference type="PANTHER" id="PTHR48107">
    <property type="entry name" value="NADPH-DEPENDENT ALDEHYDE REDUCTASE-LIKE PROTEIN, CHLOROPLASTIC-RELATED"/>
    <property type="match status" value="1"/>
</dbReference>
<gene>
    <name evidence="3" type="ORF">BDK51DRAFT_44445</name>
</gene>
<dbReference type="PRINTS" id="PR00080">
    <property type="entry name" value="SDRFAMILY"/>
</dbReference>
<organism evidence="3 4">
    <name type="scientific">Blyttiomyces helicus</name>
    <dbReference type="NCBI Taxonomy" id="388810"/>
    <lineage>
        <taxon>Eukaryota</taxon>
        <taxon>Fungi</taxon>
        <taxon>Fungi incertae sedis</taxon>
        <taxon>Chytridiomycota</taxon>
        <taxon>Chytridiomycota incertae sedis</taxon>
        <taxon>Chytridiomycetes</taxon>
        <taxon>Chytridiomycetes incertae sedis</taxon>
        <taxon>Blyttiomyces</taxon>
    </lineage>
</organism>
<accession>A0A4P9WRC2</accession>
<dbReference type="Pfam" id="PF13561">
    <property type="entry name" value="adh_short_C2"/>
    <property type="match status" value="1"/>
</dbReference>
<dbReference type="AlphaFoldDB" id="A0A4P9WRC2"/>
<dbReference type="Proteomes" id="UP000269721">
    <property type="component" value="Unassembled WGS sequence"/>
</dbReference>
<dbReference type="FunFam" id="3.40.50.720:FF:000084">
    <property type="entry name" value="Short-chain dehydrogenase reductase"/>
    <property type="match status" value="1"/>
</dbReference>
<sequence length="256" mass="26433">MSAAKDLSGRVALVTGASRGIGKAIAAELAGRGADVVITYSSDKSAVEAAASVAVFKELGVRALHVQSDVGSIEAGKKLLDYIKREFGKIDIIVNNAGVIPTSAIESEYDRTFDINTKGVFFLVTSAINLGLLQDHGRIINITTVGSRLGMPKTGIVSASKAALEAISRSWASELGPRNITSNSVAPGPVDTGIFETLASGEALKAMKDAMIGNTPLGRLGEVTDISNIVGFLASPASQWITGQTIQASGGMSKSI</sequence>
<keyword evidence="2" id="KW-0560">Oxidoreductase</keyword>
<protein>
    <submittedName>
        <fullName evidence="3">3-oxoacyl-reductase</fullName>
    </submittedName>
</protein>
<proteinExistence type="inferred from homology"/>
<reference evidence="4" key="1">
    <citation type="journal article" date="2018" name="Nat. Microbiol.">
        <title>Leveraging single-cell genomics to expand the fungal tree of life.</title>
        <authorList>
            <person name="Ahrendt S.R."/>
            <person name="Quandt C.A."/>
            <person name="Ciobanu D."/>
            <person name="Clum A."/>
            <person name="Salamov A."/>
            <person name="Andreopoulos B."/>
            <person name="Cheng J.F."/>
            <person name="Woyke T."/>
            <person name="Pelin A."/>
            <person name="Henrissat B."/>
            <person name="Reynolds N.K."/>
            <person name="Benny G.L."/>
            <person name="Smith M.E."/>
            <person name="James T.Y."/>
            <person name="Grigoriev I.V."/>
        </authorList>
    </citation>
    <scope>NUCLEOTIDE SEQUENCE [LARGE SCALE GENOMIC DNA]</scope>
</reference>
<evidence type="ECO:0000256" key="2">
    <source>
        <dbReference type="ARBA" id="ARBA00023002"/>
    </source>
</evidence>
<dbReference type="Gene3D" id="3.40.50.720">
    <property type="entry name" value="NAD(P)-binding Rossmann-like Domain"/>
    <property type="match status" value="1"/>
</dbReference>
<dbReference type="SUPFAM" id="SSF51735">
    <property type="entry name" value="NAD(P)-binding Rossmann-fold domains"/>
    <property type="match status" value="1"/>
</dbReference>